<dbReference type="AlphaFoldDB" id="A0AAV9HYN2"/>
<feature type="region of interest" description="Disordered" evidence="2">
    <location>
        <begin position="1"/>
        <end position="28"/>
    </location>
</feature>
<gene>
    <name evidence="3" type="ORF">QBC42DRAFT_220328</name>
</gene>
<feature type="compositionally biased region" description="Polar residues" evidence="2">
    <location>
        <begin position="15"/>
        <end position="25"/>
    </location>
</feature>
<keyword evidence="4" id="KW-1185">Reference proteome</keyword>
<accession>A0AAV9HYN2</accession>
<keyword evidence="1" id="KW-0175">Coiled coil</keyword>
<reference evidence="3" key="2">
    <citation type="submission" date="2023-06" db="EMBL/GenBank/DDBJ databases">
        <authorList>
            <consortium name="Lawrence Berkeley National Laboratory"/>
            <person name="Mondo S.J."/>
            <person name="Hensen N."/>
            <person name="Bonometti L."/>
            <person name="Westerberg I."/>
            <person name="Brannstrom I.O."/>
            <person name="Guillou S."/>
            <person name="Cros-Aarteil S."/>
            <person name="Calhoun S."/>
            <person name="Haridas S."/>
            <person name="Kuo A."/>
            <person name="Pangilinan J."/>
            <person name="Riley R."/>
            <person name="Labutti K."/>
            <person name="Andreopoulos B."/>
            <person name="Lipzen A."/>
            <person name="Chen C."/>
            <person name="Yanf M."/>
            <person name="Daum C."/>
            <person name="Ng V."/>
            <person name="Clum A."/>
            <person name="Steindorff A."/>
            <person name="Ohm R."/>
            <person name="Martin F."/>
            <person name="Silar P."/>
            <person name="Natvig D."/>
            <person name="Lalanne C."/>
            <person name="Gautier V."/>
            <person name="Ament-Velasquez S.L."/>
            <person name="Kruys A."/>
            <person name="Hutchinson M.I."/>
            <person name="Powell A.J."/>
            <person name="Barry K."/>
            <person name="Miller A.N."/>
            <person name="Grigoriev I.V."/>
            <person name="Debuchy R."/>
            <person name="Gladieux P."/>
            <person name="Thoren M.H."/>
            <person name="Johannesson H."/>
        </authorList>
    </citation>
    <scope>NUCLEOTIDE SEQUENCE</scope>
    <source>
        <strain evidence="3">PSN324</strain>
    </source>
</reference>
<dbReference type="Proteomes" id="UP001321749">
    <property type="component" value="Unassembled WGS sequence"/>
</dbReference>
<sequence>MATTTTANKTQASTLQPQKSNSPGSQKLDELGSFLKTIKAAAAHTALDDLVAIGEENRTLKQDNAANIRQLTRLQVDLDKVERQAKEKDAMLRDAQKEARELSVKLGDASNKLAQTEKKIAQAETEAKRSLEVVQKSLAEEKAEIVRLSKFSLPLDPISERRQEITNKLNLIWTSSLSLAETFFGIDFPSALLITGSEISQWDALKDHRAVRQIPLPLSNSPTAKHMRVAAFLAVLSHEFRKHVFQPTYLLKDSKELNSLLSKLAQTHPEEESYLRSVLLRTTNQWAPGNARAVTSSCLAAVLDSIEGLCGRLMKWHPKRDLFALQLEKHCRAVVEHWGSVQRLEDRVEFDTEAEEANEREWKPLVLKSCPVDILPS</sequence>
<feature type="coiled-coil region" evidence="1">
    <location>
        <begin position="71"/>
        <end position="133"/>
    </location>
</feature>
<evidence type="ECO:0000313" key="4">
    <source>
        <dbReference type="Proteomes" id="UP001321749"/>
    </source>
</evidence>
<feature type="non-terminal residue" evidence="3">
    <location>
        <position position="377"/>
    </location>
</feature>
<feature type="compositionally biased region" description="Low complexity" evidence="2">
    <location>
        <begin position="1"/>
        <end position="14"/>
    </location>
</feature>
<comment type="caution">
    <text evidence="3">The sequence shown here is derived from an EMBL/GenBank/DDBJ whole genome shotgun (WGS) entry which is preliminary data.</text>
</comment>
<protein>
    <submittedName>
        <fullName evidence="3">Uncharacterized protein</fullName>
    </submittedName>
</protein>
<evidence type="ECO:0000256" key="1">
    <source>
        <dbReference type="SAM" id="Coils"/>
    </source>
</evidence>
<organism evidence="3 4">
    <name type="scientific">Cladorrhinum samala</name>
    <dbReference type="NCBI Taxonomy" id="585594"/>
    <lineage>
        <taxon>Eukaryota</taxon>
        <taxon>Fungi</taxon>
        <taxon>Dikarya</taxon>
        <taxon>Ascomycota</taxon>
        <taxon>Pezizomycotina</taxon>
        <taxon>Sordariomycetes</taxon>
        <taxon>Sordariomycetidae</taxon>
        <taxon>Sordariales</taxon>
        <taxon>Podosporaceae</taxon>
        <taxon>Cladorrhinum</taxon>
    </lineage>
</organism>
<reference evidence="3" key="1">
    <citation type="journal article" date="2023" name="Mol. Phylogenet. Evol.">
        <title>Genome-scale phylogeny and comparative genomics of the fungal order Sordariales.</title>
        <authorList>
            <person name="Hensen N."/>
            <person name="Bonometti L."/>
            <person name="Westerberg I."/>
            <person name="Brannstrom I.O."/>
            <person name="Guillou S."/>
            <person name="Cros-Aarteil S."/>
            <person name="Calhoun S."/>
            <person name="Haridas S."/>
            <person name="Kuo A."/>
            <person name="Mondo S."/>
            <person name="Pangilinan J."/>
            <person name="Riley R."/>
            <person name="LaButti K."/>
            <person name="Andreopoulos B."/>
            <person name="Lipzen A."/>
            <person name="Chen C."/>
            <person name="Yan M."/>
            <person name="Daum C."/>
            <person name="Ng V."/>
            <person name="Clum A."/>
            <person name="Steindorff A."/>
            <person name="Ohm R.A."/>
            <person name="Martin F."/>
            <person name="Silar P."/>
            <person name="Natvig D.O."/>
            <person name="Lalanne C."/>
            <person name="Gautier V."/>
            <person name="Ament-Velasquez S.L."/>
            <person name="Kruys A."/>
            <person name="Hutchinson M.I."/>
            <person name="Powell A.J."/>
            <person name="Barry K."/>
            <person name="Miller A.N."/>
            <person name="Grigoriev I.V."/>
            <person name="Debuchy R."/>
            <person name="Gladieux P."/>
            <person name="Hiltunen Thoren M."/>
            <person name="Johannesson H."/>
        </authorList>
    </citation>
    <scope>NUCLEOTIDE SEQUENCE</scope>
    <source>
        <strain evidence="3">PSN324</strain>
    </source>
</reference>
<dbReference type="EMBL" id="MU864946">
    <property type="protein sequence ID" value="KAK4464653.1"/>
    <property type="molecule type" value="Genomic_DNA"/>
</dbReference>
<proteinExistence type="predicted"/>
<evidence type="ECO:0000256" key="2">
    <source>
        <dbReference type="SAM" id="MobiDB-lite"/>
    </source>
</evidence>
<evidence type="ECO:0000313" key="3">
    <source>
        <dbReference type="EMBL" id="KAK4464653.1"/>
    </source>
</evidence>
<name>A0AAV9HYN2_9PEZI</name>